<reference evidence="1 2" key="1">
    <citation type="journal article" date="2015" name="Appl. Environ. Microbiol.">
        <title>Aerobic and Anaerobic Thiosulfate Oxidation by a Cold-Adapted, Subglacial Chemoautotroph.</title>
        <authorList>
            <person name="Harrold Z.R."/>
            <person name="Skidmore M.L."/>
            <person name="Hamilton T.L."/>
            <person name="Desch L."/>
            <person name="Amada K."/>
            <person name="van Gelder W."/>
            <person name="Glover K."/>
            <person name="Roden E.E."/>
            <person name="Boyd E.S."/>
        </authorList>
    </citation>
    <scope>NUCLEOTIDE SEQUENCE [LARGE SCALE GENOMIC DNA]</scope>
    <source>
        <strain evidence="1 2">RG</strain>
    </source>
</reference>
<dbReference type="Proteomes" id="UP000064243">
    <property type="component" value="Unassembled WGS sequence"/>
</dbReference>
<sequence length="131" mass="15190">MRRFRQATREQIVLRPQIRLFDPCRYGRPGRFGQFELHRSLGLSLHDHRPGQYLVAVCHVPNVQIHQIASTQLAVDRQVEHGQVTNAMFVLEVDSDGPDVLGFEWWLLADQLAFVPRLTRLIGFHVRLLRG</sequence>
<gene>
    <name evidence="1" type="ORF">ABW22_09285</name>
</gene>
<comment type="caution">
    <text evidence="1">The sequence shown here is derived from an EMBL/GenBank/DDBJ whole genome shotgun (WGS) entry which is preliminary data.</text>
</comment>
<organism evidence="1 2">
    <name type="scientific">Thiobacillus denitrificans</name>
    <dbReference type="NCBI Taxonomy" id="36861"/>
    <lineage>
        <taxon>Bacteria</taxon>
        <taxon>Pseudomonadati</taxon>
        <taxon>Pseudomonadota</taxon>
        <taxon>Betaproteobacteria</taxon>
        <taxon>Nitrosomonadales</taxon>
        <taxon>Thiobacillaceae</taxon>
        <taxon>Thiobacillus</taxon>
    </lineage>
</organism>
<name>A0A119CVZ5_THIDE</name>
<evidence type="ECO:0000313" key="2">
    <source>
        <dbReference type="Proteomes" id="UP000064243"/>
    </source>
</evidence>
<protein>
    <submittedName>
        <fullName evidence="1">Uncharacterized protein</fullName>
    </submittedName>
</protein>
<keyword evidence="2" id="KW-1185">Reference proteome</keyword>
<dbReference type="AlphaFoldDB" id="A0A119CVZ5"/>
<evidence type="ECO:0000313" key="1">
    <source>
        <dbReference type="EMBL" id="KVW95898.1"/>
    </source>
</evidence>
<dbReference type="EMBL" id="LDUG01000022">
    <property type="protein sequence ID" value="KVW95898.1"/>
    <property type="molecule type" value="Genomic_DNA"/>
</dbReference>
<accession>A0A119CVZ5</accession>
<proteinExistence type="predicted"/>